<dbReference type="PIRSF" id="PIRSF000654">
    <property type="entry name" value="Integrin-linked_kinase"/>
    <property type="match status" value="1"/>
</dbReference>
<keyword evidence="2" id="KW-0040">ANK repeat</keyword>
<dbReference type="PANTHER" id="PTHR44329">
    <property type="entry name" value="SERINE/THREONINE-PROTEIN KINASE TNNI3K-RELATED"/>
    <property type="match status" value="1"/>
</dbReference>
<dbReference type="GO" id="GO:0005524">
    <property type="term" value="F:ATP binding"/>
    <property type="evidence" value="ECO:0007669"/>
    <property type="project" value="InterPro"/>
</dbReference>
<proteinExistence type="inferred from homology"/>
<dbReference type="KEGG" id="spu:115922167"/>
<dbReference type="FunFam" id="3.30.200.20:FF:000245">
    <property type="entry name" value="Integrin-linked protein kinase"/>
    <property type="match status" value="1"/>
</dbReference>
<dbReference type="SUPFAM" id="SSF48403">
    <property type="entry name" value="Ankyrin repeat"/>
    <property type="match status" value="1"/>
</dbReference>
<dbReference type="GO" id="GO:0004672">
    <property type="term" value="F:protein kinase activity"/>
    <property type="evidence" value="ECO:0007669"/>
    <property type="project" value="InterPro"/>
</dbReference>
<dbReference type="GO" id="GO:0005737">
    <property type="term" value="C:cytoplasm"/>
    <property type="evidence" value="ECO:0000318"/>
    <property type="project" value="GO_Central"/>
</dbReference>
<keyword evidence="5" id="KW-1185">Reference proteome</keyword>
<dbReference type="KEGG" id="spu:581345"/>
<dbReference type="PROSITE" id="PS50011">
    <property type="entry name" value="PROTEIN_KINASE_DOM"/>
    <property type="match status" value="1"/>
</dbReference>
<dbReference type="GeneID" id="581345"/>
<dbReference type="SUPFAM" id="SSF56112">
    <property type="entry name" value="Protein kinase-like (PK-like)"/>
    <property type="match status" value="1"/>
</dbReference>
<dbReference type="FunFam" id="1.25.40.20:FF:000050">
    <property type="entry name" value="integrin-linked protein kinase"/>
    <property type="match status" value="1"/>
</dbReference>
<feature type="repeat" description="ANK" evidence="2">
    <location>
        <begin position="99"/>
        <end position="131"/>
    </location>
</feature>
<dbReference type="FunCoup" id="A0A7M7RC51">
    <property type="interactions" value="2448"/>
</dbReference>
<sequence>MDDIFSQIRDGNAVYVRVWLDKVENDPNQGDDHGFSAMHWACKEGRTNIVDMLISRGAKINATNMGDDTALHLAAAHGHRDIVLKLIQHRADINAMNEHGNTPLHYACFWNYEQICQDLINNGALVALSNKDDDTPLDKTKEDMGNMLKEKAAGMGQDMTKIQYRNNWSGTKTRSRDGTLSRFAGIDLKHVKLQSKINSSPTGDMWKGIWQGTAVMAKVLKVTNVTSRISREFGEEFPRLRIFSHPNIHPVLGCVNQPPNLVVLSETLQHGSLFHVLHEASGIVVDHGQMVSFALDIARGMSFLHAMDPLIPRYYLNSKNIMIDEELTAKINMGDTRFSFQNRAKFFNPAWMAPEALQKSPEEMNARSADMWSFAILIWELVTREVPFAGMSSMEVGMKIVGEGLRIDVPPGSSPHMSKLIKICMNEDSTKRPRFDMIMPILERMRSN</sequence>
<dbReference type="AlphaFoldDB" id="A0A7M7RC51"/>
<dbReference type="GO" id="GO:0030674">
    <property type="term" value="F:protein-macromolecule adaptor activity"/>
    <property type="evidence" value="ECO:0000318"/>
    <property type="project" value="GO_Central"/>
</dbReference>
<dbReference type="InterPro" id="IPR002110">
    <property type="entry name" value="Ankyrin_rpt"/>
</dbReference>
<reference evidence="4" key="2">
    <citation type="submission" date="2021-01" db="UniProtKB">
        <authorList>
            <consortium name="EnsemblMetazoa"/>
        </authorList>
    </citation>
    <scope>IDENTIFICATION</scope>
</reference>
<reference evidence="5" key="1">
    <citation type="submission" date="2015-02" db="EMBL/GenBank/DDBJ databases">
        <title>Genome sequencing for Strongylocentrotus purpuratus.</title>
        <authorList>
            <person name="Murali S."/>
            <person name="Liu Y."/>
            <person name="Vee V."/>
            <person name="English A."/>
            <person name="Wang M."/>
            <person name="Skinner E."/>
            <person name="Han Y."/>
            <person name="Muzny D.M."/>
            <person name="Worley K.C."/>
            <person name="Gibbs R.A."/>
        </authorList>
    </citation>
    <scope>NUCLEOTIDE SEQUENCE</scope>
</reference>
<dbReference type="EnsemblMetazoa" id="XM_030980461">
    <property type="protein sequence ID" value="XP_030836321"/>
    <property type="gene ID" value="LOC115922167"/>
</dbReference>
<evidence type="ECO:0000256" key="2">
    <source>
        <dbReference type="PROSITE-ProRule" id="PRU00023"/>
    </source>
</evidence>
<dbReference type="GO" id="GO:0007160">
    <property type="term" value="P:cell-matrix adhesion"/>
    <property type="evidence" value="ECO:0000318"/>
    <property type="project" value="GO_Central"/>
</dbReference>
<dbReference type="Gene3D" id="1.25.40.20">
    <property type="entry name" value="Ankyrin repeat-containing domain"/>
    <property type="match status" value="1"/>
</dbReference>
<dbReference type="GO" id="GO:0007229">
    <property type="term" value="P:integrin-mediated signaling pathway"/>
    <property type="evidence" value="ECO:0000318"/>
    <property type="project" value="GO_Central"/>
</dbReference>
<dbReference type="OrthoDB" id="6718656at2759"/>
<organism evidence="4 5">
    <name type="scientific">Strongylocentrotus purpuratus</name>
    <name type="common">Purple sea urchin</name>
    <dbReference type="NCBI Taxonomy" id="7668"/>
    <lineage>
        <taxon>Eukaryota</taxon>
        <taxon>Metazoa</taxon>
        <taxon>Echinodermata</taxon>
        <taxon>Eleutherozoa</taxon>
        <taxon>Echinozoa</taxon>
        <taxon>Echinoidea</taxon>
        <taxon>Euechinoidea</taxon>
        <taxon>Echinacea</taxon>
        <taxon>Camarodonta</taxon>
        <taxon>Echinidea</taxon>
        <taxon>Strongylocentrotidae</taxon>
        <taxon>Strongylocentrotus</taxon>
    </lineage>
</organism>
<dbReference type="Pfam" id="PF12796">
    <property type="entry name" value="Ank_2"/>
    <property type="match status" value="2"/>
</dbReference>
<dbReference type="GeneID" id="115922167"/>
<feature type="domain" description="Protein kinase" evidence="3">
    <location>
        <begin position="191"/>
        <end position="442"/>
    </location>
</feature>
<dbReference type="RefSeq" id="XP_030836321.1">
    <property type="nucleotide sequence ID" value="XM_030980461.1"/>
</dbReference>
<dbReference type="OMA" id="CREGNAM"/>
<dbReference type="InterPro" id="IPR036770">
    <property type="entry name" value="Ankyrin_rpt-contain_sf"/>
</dbReference>
<feature type="repeat" description="ANK" evidence="2">
    <location>
        <begin position="33"/>
        <end position="65"/>
    </location>
</feature>
<dbReference type="GO" id="GO:0034446">
    <property type="term" value="P:substrate adhesion-dependent cell spreading"/>
    <property type="evidence" value="ECO:0000318"/>
    <property type="project" value="GO_Central"/>
</dbReference>
<accession>A0A7M7RC51</accession>
<dbReference type="GO" id="GO:0005925">
    <property type="term" value="C:focal adhesion"/>
    <property type="evidence" value="ECO:0000318"/>
    <property type="project" value="GO_Central"/>
</dbReference>
<name>A0A7M7RC51_STRPU</name>
<dbReference type="EnsemblMetazoa" id="XM_781351">
    <property type="protein sequence ID" value="XP_786444"/>
    <property type="gene ID" value="LOC581345"/>
</dbReference>
<dbReference type="PROSITE" id="PS50088">
    <property type="entry name" value="ANK_REPEAT"/>
    <property type="match status" value="3"/>
</dbReference>
<dbReference type="RefSeq" id="XP_786444.1">
    <property type="nucleotide sequence ID" value="XM_781351.4"/>
</dbReference>
<dbReference type="GO" id="GO:0030154">
    <property type="term" value="P:cell differentiation"/>
    <property type="evidence" value="ECO:0000318"/>
    <property type="project" value="GO_Central"/>
</dbReference>
<dbReference type="Pfam" id="PF07714">
    <property type="entry name" value="PK_Tyr_Ser-Thr"/>
    <property type="match status" value="1"/>
</dbReference>
<dbReference type="InterPro" id="IPR001245">
    <property type="entry name" value="Ser-Thr/Tyr_kinase_cat_dom"/>
</dbReference>
<evidence type="ECO:0000313" key="4">
    <source>
        <dbReference type="EnsemblMetazoa" id="XP_786444"/>
    </source>
</evidence>
<dbReference type="Gene3D" id="3.30.200.20">
    <property type="entry name" value="Phosphorylase Kinase, domain 1"/>
    <property type="match status" value="1"/>
</dbReference>
<comment type="similarity">
    <text evidence="1">Belongs to the protein kinase superfamily. TKL Ser/Thr protein kinase family.</text>
</comment>
<dbReference type="InParanoid" id="A0A7M7RC51"/>
<dbReference type="PANTHER" id="PTHR44329:SF57">
    <property type="entry name" value="INTEGRIN-LINKED PROTEIN KINASE"/>
    <property type="match status" value="1"/>
</dbReference>
<evidence type="ECO:0000313" key="5">
    <source>
        <dbReference type="Proteomes" id="UP000007110"/>
    </source>
</evidence>
<evidence type="ECO:0000256" key="1">
    <source>
        <dbReference type="ARBA" id="ARBA00005843"/>
    </source>
</evidence>
<evidence type="ECO:0000259" key="3">
    <source>
        <dbReference type="PROSITE" id="PS50011"/>
    </source>
</evidence>
<dbReference type="InterPro" id="IPR051681">
    <property type="entry name" value="Ser/Thr_Kinases-Pseudokinases"/>
</dbReference>
<dbReference type="SMART" id="SM00248">
    <property type="entry name" value="ANK"/>
    <property type="match status" value="3"/>
</dbReference>
<dbReference type="Gene3D" id="1.10.510.10">
    <property type="entry name" value="Transferase(Phosphotransferase) domain 1"/>
    <property type="match status" value="1"/>
</dbReference>
<dbReference type="Proteomes" id="UP000007110">
    <property type="component" value="Unassembled WGS sequence"/>
</dbReference>
<dbReference type="InterPro" id="IPR000719">
    <property type="entry name" value="Prot_kinase_dom"/>
</dbReference>
<dbReference type="PROSITE" id="PS50297">
    <property type="entry name" value="ANK_REP_REGION"/>
    <property type="match status" value="3"/>
</dbReference>
<protein>
    <recommendedName>
        <fullName evidence="3">Protein kinase domain-containing protein</fullName>
    </recommendedName>
</protein>
<dbReference type="GO" id="GO:0005102">
    <property type="term" value="F:signaling receptor binding"/>
    <property type="evidence" value="ECO:0000318"/>
    <property type="project" value="GO_Central"/>
</dbReference>
<feature type="repeat" description="ANK" evidence="2">
    <location>
        <begin position="66"/>
        <end position="98"/>
    </location>
</feature>
<dbReference type="InterPro" id="IPR011009">
    <property type="entry name" value="Kinase-like_dom_sf"/>
</dbReference>